<dbReference type="InterPro" id="IPR051013">
    <property type="entry name" value="MBL_superfamily_lactonases"/>
</dbReference>
<dbReference type="PANTHER" id="PTHR42978:SF3">
    <property type="entry name" value="BLR3078 PROTEIN"/>
    <property type="match status" value="1"/>
</dbReference>
<evidence type="ECO:0000259" key="5">
    <source>
        <dbReference type="SMART" id="SM00849"/>
    </source>
</evidence>
<keyword evidence="2" id="KW-0479">Metal-binding</keyword>
<dbReference type="CDD" id="cd07742">
    <property type="entry name" value="metallo-hydrolase-like_MBL-fold"/>
    <property type="match status" value="1"/>
</dbReference>
<evidence type="ECO:0000313" key="7">
    <source>
        <dbReference type="Proteomes" id="UP000612585"/>
    </source>
</evidence>
<dbReference type="Pfam" id="PF00753">
    <property type="entry name" value="Lactamase_B"/>
    <property type="match status" value="1"/>
</dbReference>
<organism evidence="6 7">
    <name type="scientific">Virgisporangium aurantiacum</name>
    <dbReference type="NCBI Taxonomy" id="175570"/>
    <lineage>
        <taxon>Bacteria</taxon>
        <taxon>Bacillati</taxon>
        <taxon>Actinomycetota</taxon>
        <taxon>Actinomycetes</taxon>
        <taxon>Micromonosporales</taxon>
        <taxon>Micromonosporaceae</taxon>
        <taxon>Virgisporangium</taxon>
    </lineage>
</organism>
<dbReference type="InterPro" id="IPR001279">
    <property type="entry name" value="Metallo-B-lactamas"/>
</dbReference>
<accession>A0A8J3Z2Z8</accession>
<feature type="domain" description="Metallo-beta-lactamase" evidence="5">
    <location>
        <begin position="28"/>
        <end position="257"/>
    </location>
</feature>
<evidence type="ECO:0000256" key="2">
    <source>
        <dbReference type="ARBA" id="ARBA00022723"/>
    </source>
</evidence>
<dbReference type="EMBL" id="BOPG01000024">
    <property type="protein sequence ID" value="GIJ56521.1"/>
    <property type="molecule type" value="Genomic_DNA"/>
</dbReference>
<protein>
    <submittedName>
        <fullName evidence="6">MBL fold metallo-hydrolase</fullName>
    </submittedName>
</protein>
<dbReference type="SMART" id="SM00849">
    <property type="entry name" value="Lactamase_B"/>
    <property type="match status" value="1"/>
</dbReference>
<dbReference type="RefSeq" id="WP_203994988.1">
    <property type="nucleotide sequence ID" value="NZ_BOPG01000024.1"/>
</dbReference>
<name>A0A8J3Z2Z8_9ACTN</name>
<dbReference type="PANTHER" id="PTHR42978">
    <property type="entry name" value="QUORUM-QUENCHING LACTONASE YTNP-RELATED-RELATED"/>
    <property type="match status" value="1"/>
</dbReference>
<dbReference type="AlphaFoldDB" id="A0A8J3Z2Z8"/>
<dbReference type="SUPFAM" id="SSF56281">
    <property type="entry name" value="Metallo-hydrolase/oxidoreductase"/>
    <property type="match status" value="1"/>
</dbReference>
<comment type="caution">
    <text evidence="6">The sequence shown here is derived from an EMBL/GenBank/DDBJ whole genome shotgun (WGS) entry which is preliminary data.</text>
</comment>
<sequence length="270" mass="29386">MRIHHLNCGTMRPIGGRLISGGRPARLVAHCLLIETDHGLVLVDSGFGRGALADPAVAVGGMFVRTARPAFDPAELAVSQVRALGYDADDVRHILVTHLDPDHAGGLPDFPGAEVHVHAAEHRAAQVRRGLADRNRYRPSLWTHEPRWALHDVDGDDWFGFASVRPLDGSWPEIRLVRLAGHTAGHVGVAVPTDAGQWLLHAGDAYFHRVTIDGTARVPLGIRIEETSTQTDRAARLTTVDRLRAAHRAGVDVFCAHDPVEYERHAGPRG</sequence>
<reference evidence="6" key="1">
    <citation type="submission" date="2021-01" db="EMBL/GenBank/DDBJ databases">
        <title>Whole genome shotgun sequence of Virgisporangium aurantiacum NBRC 16421.</title>
        <authorList>
            <person name="Komaki H."/>
            <person name="Tamura T."/>
        </authorList>
    </citation>
    <scope>NUCLEOTIDE SEQUENCE</scope>
    <source>
        <strain evidence="6">NBRC 16421</strain>
    </source>
</reference>
<keyword evidence="3" id="KW-0378">Hydrolase</keyword>
<dbReference type="Proteomes" id="UP000612585">
    <property type="component" value="Unassembled WGS sequence"/>
</dbReference>
<keyword evidence="4" id="KW-0862">Zinc</keyword>
<gene>
    <name evidence="6" type="ORF">Vau01_040370</name>
</gene>
<evidence type="ECO:0000313" key="6">
    <source>
        <dbReference type="EMBL" id="GIJ56521.1"/>
    </source>
</evidence>
<evidence type="ECO:0000256" key="1">
    <source>
        <dbReference type="ARBA" id="ARBA00007749"/>
    </source>
</evidence>
<dbReference type="GO" id="GO:0016787">
    <property type="term" value="F:hydrolase activity"/>
    <property type="evidence" value="ECO:0007669"/>
    <property type="project" value="UniProtKB-KW"/>
</dbReference>
<proteinExistence type="inferred from homology"/>
<evidence type="ECO:0000256" key="3">
    <source>
        <dbReference type="ARBA" id="ARBA00022801"/>
    </source>
</evidence>
<dbReference type="Gene3D" id="3.60.15.10">
    <property type="entry name" value="Ribonuclease Z/Hydroxyacylglutathione hydrolase-like"/>
    <property type="match status" value="1"/>
</dbReference>
<evidence type="ECO:0000256" key="4">
    <source>
        <dbReference type="ARBA" id="ARBA00022833"/>
    </source>
</evidence>
<comment type="similarity">
    <text evidence="1">Belongs to the metallo-beta-lactamase superfamily.</text>
</comment>
<dbReference type="InterPro" id="IPR036866">
    <property type="entry name" value="RibonucZ/Hydroxyglut_hydro"/>
</dbReference>
<dbReference type="GO" id="GO:0046872">
    <property type="term" value="F:metal ion binding"/>
    <property type="evidence" value="ECO:0007669"/>
    <property type="project" value="UniProtKB-KW"/>
</dbReference>
<keyword evidence="7" id="KW-1185">Reference proteome</keyword>